<evidence type="ECO:0000313" key="1">
    <source>
        <dbReference type="EMBL" id="GAL92390.1"/>
    </source>
</evidence>
<dbReference type="EMBL" id="BBPA01000020">
    <property type="protein sequence ID" value="GAL92390.1"/>
    <property type="molecule type" value="Genomic_DNA"/>
</dbReference>
<sequence length="155" mass="16660">MTGLAPHLPEILLPEALEVARGIRDESDRATALAWLAPHLPESLLPKALAVARDIWSESSRVEALIGLAPHLPQVLPEVLVVAREFGSESSRAEALKALTAQLTPANVDLSFWEKTLQALGTLTRSNFLKTIPNLVPLILHLGGGGCLKRGVSRD</sequence>
<accession>A0A0A1VRM1</accession>
<evidence type="ECO:0008006" key="3">
    <source>
        <dbReference type="Google" id="ProtNLM"/>
    </source>
</evidence>
<dbReference type="AlphaFoldDB" id="A0A0A1VRM1"/>
<gene>
    <name evidence="1" type="ORF">N44_00948</name>
</gene>
<evidence type="ECO:0000313" key="2">
    <source>
        <dbReference type="Proteomes" id="UP000030321"/>
    </source>
</evidence>
<proteinExistence type="predicted"/>
<organism evidence="1 2">
    <name type="scientific">Microcystis aeruginosa NIES-44</name>
    <dbReference type="NCBI Taxonomy" id="449439"/>
    <lineage>
        <taxon>Bacteria</taxon>
        <taxon>Bacillati</taxon>
        <taxon>Cyanobacteriota</taxon>
        <taxon>Cyanophyceae</taxon>
        <taxon>Oscillatoriophycideae</taxon>
        <taxon>Chroococcales</taxon>
        <taxon>Microcystaceae</taxon>
        <taxon>Microcystis</taxon>
    </lineage>
</organism>
<comment type="caution">
    <text evidence="1">The sequence shown here is derived from an EMBL/GenBank/DDBJ whole genome shotgun (WGS) entry which is preliminary data.</text>
</comment>
<dbReference type="Proteomes" id="UP000030321">
    <property type="component" value="Unassembled WGS sequence"/>
</dbReference>
<protein>
    <recommendedName>
        <fullName evidence="3">Apoptotic protease-activating factor 1 like</fullName>
    </recommendedName>
</protein>
<reference evidence="2" key="1">
    <citation type="journal article" date="2015" name="Genome">
        <title>Whole Genome Sequence of the Non-Microcystin-Producing Microcystis aeruginosa Strain NIES-44.</title>
        <authorList>
            <person name="Okano K."/>
            <person name="Miyata N."/>
            <person name="Ozaki Y."/>
        </authorList>
    </citation>
    <scope>NUCLEOTIDE SEQUENCE [LARGE SCALE GENOMIC DNA]</scope>
    <source>
        <strain evidence="2">NIES-44</strain>
    </source>
</reference>
<name>A0A0A1VRM1_MICAE</name>